<dbReference type="PANTHER" id="PTHR35604">
    <property type="entry name" value="TRANSPOSASE INSH FOR INSERTION SEQUENCE ELEMENT IS5A-RELATED"/>
    <property type="match status" value="1"/>
</dbReference>
<gene>
    <name evidence="1" type="ORF">X474_14555</name>
</gene>
<evidence type="ECO:0000313" key="2">
    <source>
        <dbReference type="Proteomes" id="UP000032233"/>
    </source>
</evidence>
<accession>A0A0D2HRN3</accession>
<reference evidence="1 2" key="1">
    <citation type="submission" date="2013-11" db="EMBL/GenBank/DDBJ databases">
        <title>Metagenomic analysis of a methanogenic consortium involved in long chain n-alkane degradation.</title>
        <authorList>
            <person name="Davidova I.A."/>
            <person name="Callaghan A.V."/>
            <person name="Wawrik B."/>
            <person name="Pruitt S."/>
            <person name="Marks C."/>
            <person name="Duncan K.E."/>
            <person name="Suflita J.M."/>
        </authorList>
    </citation>
    <scope>NUCLEOTIDE SEQUENCE [LARGE SCALE GENOMIC DNA]</scope>
    <source>
        <strain evidence="1 2">SPR</strain>
    </source>
</reference>
<keyword evidence="2" id="KW-1185">Reference proteome</keyword>
<proteinExistence type="predicted"/>
<organism evidence="1 2">
    <name type="scientific">Dethiosulfatarculus sandiegensis</name>
    <dbReference type="NCBI Taxonomy" id="1429043"/>
    <lineage>
        <taxon>Bacteria</taxon>
        <taxon>Pseudomonadati</taxon>
        <taxon>Thermodesulfobacteriota</taxon>
        <taxon>Desulfarculia</taxon>
        <taxon>Desulfarculales</taxon>
        <taxon>Desulfarculaceae</taxon>
        <taxon>Dethiosulfatarculus</taxon>
    </lineage>
</organism>
<dbReference type="AlphaFoldDB" id="A0A0D2HRN3"/>
<protein>
    <recommendedName>
        <fullName evidence="3">Transposase InsH N-terminal domain-containing protein</fullName>
    </recommendedName>
</protein>
<name>A0A0D2HRN3_9BACT</name>
<dbReference type="PANTHER" id="PTHR35604:SF2">
    <property type="entry name" value="TRANSPOSASE INSH FOR INSERTION SEQUENCE ELEMENT IS5A-RELATED"/>
    <property type="match status" value="1"/>
</dbReference>
<evidence type="ECO:0000313" key="1">
    <source>
        <dbReference type="EMBL" id="KIX13238.1"/>
    </source>
</evidence>
<dbReference type="STRING" id="1429043.X474_14555"/>
<comment type="caution">
    <text evidence="1">The sequence shown here is derived from an EMBL/GenBank/DDBJ whole genome shotgun (WGS) entry which is preliminary data.</text>
</comment>
<sequence>MVGFAGFSFDYDTPDASTIGRFRNHLLERGLDVKLFNIFAGQLEDHGLIIKQGAIVDASIVESSRRPRKTLIVGKIEDEDSLSNCEVTTTYSDDSEAKWAIKAKNPTTATNCTWPLMLIIASKMAVM</sequence>
<dbReference type="EMBL" id="AZAC01000017">
    <property type="protein sequence ID" value="KIX13238.1"/>
    <property type="molecule type" value="Genomic_DNA"/>
</dbReference>
<evidence type="ECO:0008006" key="3">
    <source>
        <dbReference type="Google" id="ProtNLM"/>
    </source>
</evidence>
<dbReference type="InParanoid" id="A0A0D2HRN3"/>
<dbReference type="Proteomes" id="UP000032233">
    <property type="component" value="Unassembled WGS sequence"/>
</dbReference>